<comment type="pathway">
    <text evidence="2 11">Protein modification; protein glycosylation.</text>
</comment>
<evidence type="ECO:0000313" key="16">
    <source>
        <dbReference type="Proteomes" id="UP000000304"/>
    </source>
</evidence>
<dbReference type="HOGENOM" id="CLU_044391_4_0_1"/>
<dbReference type="Proteomes" id="UP000000304">
    <property type="component" value="Chromosome 2R"/>
</dbReference>
<evidence type="ECO:0000313" key="15">
    <source>
        <dbReference type="EMBL" id="EDX07061.1"/>
    </source>
</evidence>
<dbReference type="GO" id="GO:0008378">
    <property type="term" value="F:galactosyltransferase activity"/>
    <property type="evidence" value="ECO:0007669"/>
    <property type="project" value="TreeGrafter"/>
</dbReference>
<dbReference type="Gene3D" id="3.90.550.10">
    <property type="entry name" value="Spore Coat Polysaccharide Biosynthesis Protein SpsA, Chain A"/>
    <property type="match status" value="1"/>
</dbReference>
<keyword evidence="9" id="KW-0472">Membrane</keyword>
<dbReference type="OrthoDB" id="10038994at2759"/>
<dbReference type="STRING" id="7240.B4QFF1"/>
<evidence type="ECO:0000256" key="9">
    <source>
        <dbReference type="ARBA" id="ARBA00023136"/>
    </source>
</evidence>
<gene>
    <name evidence="15" type="primary">Dsim\GD11035</name>
    <name evidence="15" type="ORF">Dsim_GD11035</name>
</gene>
<sequence>MYLFTKANLIRFLAGAICLLLVLNFVGFRTDGGSGTSLSKLSIRRVHKYAHIYGNASSDGAVGGEASRLPASPLALSKDRERDQELNGGPNSTIRTVIATANFTSIPQDLTRVLLGTKKFLPPRQKSTSALLTNCTDPDPRDGGPITPNTTLESLDVIEAELGPLLRPGGAFEPENCNAQHHVAIVVPFRDRYAHLLVFLRNIHPFLMKQRIAYRIFIVEQTNGKPFNRAAMMNIGYLEALKLYQWDCFIFHDVDLLPLDDRNLYNCPRQPRHMSVAIDTLNFRQVQQRDNKNQWLPYRSIFGGVSAMTREHFQAVNGFSNSFFGWGGEDDDMSNRLKHANLFISRYPVNIARYKMLKHQKEKANPKRYENLQNGMSKIEQDGINSIKYSIYSIKQFPTFTWYLAELKNSERKS</sequence>
<dbReference type="PhylomeDB" id="B4QFF1"/>
<feature type="domain" description="Galactosyltransferase C-terminal" evidence="13">
    <location>
        <begin position="293"/>
        <end position="360"/>
    </location>
</feature>
<feature type="region of interest" description="Disordered" evidence="12">
    <location>
        <begin position="130"/>
        <end position="149"/>
    </location>
</feature>
<dbReference type="PANTHER" id="PTHR19300">
    <property type="entry name" value="BETA-1,4-GALACTOSYLTRANSFERASE"/>
    <property type="match status" value="1"/>
</dbReference>
<dbReference type="SMR" id="B4QFF1"/>
<keyword evidence="4 11" id="KW-0328">Glycosyltransferase</keyword>
<reference evidence="15 16" key="1">
    <citation type="journal article" date="2007" name="Nature">
        <title>Evolution of genes and genomes on the Drosophila phylogeny.</title>
        <authorList>
            <consortium name="Drosophila 12 Genomes Consortium"/>
            <person name="Clark A.G."/>
            <person name="Eisen M.B."/>
            <person name="Smith D.R."/>
            <person name="Bergman C.M."/>
            <person name="Oliver B."/>
            <person name="Markow T.A."/>
            <person name="Kaufman T.C."/>
            <person name="Kellis M."/>
            <person name="Gelbart W."/>
            <person name="Iyer V.N."/>
            <person name="Pollard D.A."/>
            <person name="Sackton T.B."/>
            <person name="Larracuente A.M."/>
            <person name="Singh N.D."/>
            <person name="Abad J.P."/>
            <person name="Abt D.N."/>
            <person name="Adryan B."/>
            <person name="Aguade M."/>
            <person name="Akashi H."/>
            <person name="Anderson W.W."/>
            <person name="Aquadro C.F."/>
            <person name="Ardell D.H."/>
            <person name="Arguello R."/>
            <person name="Artieri C.G."/>
            <person name="Barbash D.A."/>
            <person name="Barker D."/>
            <person name="Barsanti P."/>
            <person name="Batterham P."/>
            <person name="Batzoglou S."/>
            <person name="Begun D."/>
            <person name="Bhutkar A."/>
            <person name="Blanco E."/>
            <person name="Bosak S.A."/>
            <person name="Bradley R.K."/>
            <person name="Brand A.D."/>
            <person name="Brent M.R."/>
            <person name="Brooks A.N."/>
            <person name="Brown R.H."/>
            <person name="Butlin R.K."/>
            <person name="Caggese C."/>
            <person name="Calvi B.R."/>
            <person name="Bernardo de Carvalho A."/>
            <person name="Caspi A."/>
            <person name="Castrezana S."/>
            <person name="Celniker S.E."/>
            <person name="Chang J.L."/>
            <person name="Chapple C."/>
            <person name="Chatterji S."/>
            <person name="Chinwalla A."/>
            <person name="Civetta A."/>
            <person name="Clifton S.W."/>
            <person name="Comeron J.M."/>
            <person name="Costello J.C."/>
            <person name="Coyne J.A."/>
            <person name="Daub J."/>
            <person name="David R.G."/>
            <person name="Delcher A.L."/>
            <person name="Delehaunty K."/>
            <person name="Do C.B."/>
            <person name="Ebling H."/>
            <person name="Edwards K."/>
            <person name="Eickbush T."/>
            <person name="Evans J.D."/>
            <person name="Filipski A."/>
            <person name="Findeiss S."/>
            <person name="Freyhult E."/>
            <person name="Fulton L."/>
            <person name="Fulton R."/>
            <person name="Garcia A.C."/>
            <person name="Gardiner A."/>
            <person name="Garfield D.A."/>
            <person name="Garvin B.E."/>
            <person name="Gibson G."/>
            <person name="Gilbert D."/>
            <person name="Gnerre S."/>
            <person name="Godfrey J."/>
            <person name="Good R."/>
            <person name="Gotea V."/>
            <person name="Gravely B."/>
            <person name="Greenberg A.J."/>
            <person name="Griffiths-Jones S."/>
            <person name="Gross S."/>
            <person name="Guigo R."/>
            <person name="Gustafson E.A."/>
            <person name="Haerty W."/>
            <person name="Hahn M.W."/>
            <person name="Halligan D.L."/>
            <person name="Halpern A.L."/>
            <person name="Halter G.M."/>
            <person name="Han M.V."/>
            <person name="Heger A."/>
            <person name="Hillier L."/>
            <person name="Hinrichs A.S."/>
            <person name="Holmes I."/>
            <person name="Hoskins R.A."/>
            <person name="Hubisz M.J."/>
            <person name="Hultmark D."/>
            <person name="Huntley M.A."/>
            <person name="Jaffe D.B."/>
            <person name="Jagadeeshan S."/>
            <person name="Jeck W.R."/>
            <person name="Johnson J."/>
            <person name="Jones C.D."/>
            <person name="Jordan W.C."/>
            <person name="Karpen G.H."/>
            <person name="Kataoka E."/>
            <person name="Keightley P.D."/>
            <person name="Kheradpour P."/>
            <person name="Kirkness E.F."/>
            <person name="Koerich L.B."/>
            <person name="Kristiansen K."/>
            <person name="Kudrna D."/>
            <person name="Kulathinal R.J."/>
            <person name="Kumar S."/>
            <person name="Kwok R."/>
            <person name="Lander E."/>
            <person name="Langley C.H."/>
            <person name="Lapoint R."/>
            <person name="Lazzaro B.P."/>
            <person name="Lee S.J."/>
            <person name="Levesque L."/>
            <person name="Li R."/>
            <person name="Lin C.F."/>
            <person name="Lin M.F."/>
            <person name="Lindblad-Toh K."/>
            <person name="Llopart A."/>
            <person name="Long M."/>
            <person name="Low L."/>
            <person name="Lozovsky E."/>
            <person name="Lu J."/>
            <person name="Luo M."/>
            <person name="Machado C.A."/>
            <person name="Makalowski W."/>
            <person name="Marzo M."/>
            <person name="Matsuda M."/>
            <person name="Matzkin L."/>
            <person name="McAllister B."/>
            <person name="McBride C.S."/>
            <person name="McKernan B."/>
            <person name="McKernan K."/>
            <person name="Mendez-Lago M."/>
            <person name="Minx P."/>
            <person name="Mollenhauer M.U."/>
            <person name="Montooth K."/>
            <person name="Mount S.M."/>
            <person name="Mu X."/>
            <person name="Myers E."/>
            <person name="Negre B."/>
            <person name="Newfeld S."/>
            <person name="Nielsen R."/>
            <person name="Noor M.A."/>
            <person name="O'Grady P."/>
            <person name="Pachter L."/>
            <person name="Papaceit M."/>
            <person name="Parisi M.J."/>
            <person name="Parisi M."/>
            <person name="Parts L."/>
            <person name="Pedersen J.S."/>
            <person name="Pesole G."/>
            <person name="Phillippy A.M."/>
            <person name="Ponting C.P."/>
            <person name="Pop M."/>
            <person name="Porcelli D."/>
            <person name="Powell J.R."/>
            <person name="Prohaska S."/>
            <person name="Pruitt K."/>
            <person name="Puig M."/>
            <person name="Quesneville H."/>
            <person name="Ram K.R."/>
            <person name="Rand D."/>
            <person name="Rasmussen M.D."/>
            <person name="Reed L.K."/>
            <person name="Reenan R."/>
            <person name="Reily A."/>
            <person name="Remington K.A."/>
            <person name="Rieger T.T."/>
            <person name="Ritchie M.G."/>
            <person name="Robin C."/>
            <person name="Rogers Y.H."/>
            <person name="Rohde C."/>
            <person name="Rozas J."/>
            <person name="Rubenfield M.J."/>
            <person name="Ruiz A."/>
            <person name="Russo S."/>
            <person name="Salzberg S.L."/>
            <person name="Sanchez-Gracia A."/>
            <person name="Saranga D.J."/>
            <person name="Sato H."/>
            <person name="Schaeffer S.W."/>
            <person name="Schatz M.C."/>
            <person name="Schlenke T."/>
            <person name="Schwartz R."/>
            <person name="Segarra C."/>
            <person name="Singh R.S."/>
            <person name="Sirot L."/>
            <person name="Sirota M."/>
            <person name="Sisneros N.B."/>
            <person name="Smith C.D."/>
            <person name="Smith T.F."/>
            <person name="Spieth J."/>
            <person name="Stage D.E."/>
            <person name="Stark A."/>
            <person name="Stephan W."/>
            <person name="Strausberg R.L."/>
            <person name="Strempel S."/>
            <person name="Sturgill D."/>
            <person name="Sutton G."/>
            <person name="Sutton G.G."/>
            <person name="Tao W."/>
            <person name="Teichmann S."/>
            <person name="Tobari Y.N."/>
            <person name="Tomimura Y."/>
            <person name="Tsolas J.M."/>
            <person name="Valente V.L."/>
            <person name="Venter E."/>
            <person name="Venter J.C."/>
            <person name="Vicario S."/>
            <person name="Vieira F.G."/>
            <person name="Vilella A.J."/>
            <person name="Villasante A."/>
            <person name="Walenz B."/>
            <person name="Wang J."/>
            <person name="Wasserman M."/>
            <person name="Watts T."/>
            <person name="Wilson D."/>
            <person name="Wilson R.K."/>
            <person name="Wing R.A."/>
            <person name="Wolfner M.F."/>
            <person name="Wong A."/>
            <person name="Wong G.K."/>
            <person name="Wu C.I."/>
            <person name="Wu G."/>
            <person name="Yamamoto D."/>
            <person name="Yang H.P."/>
            <person name="Yang S.P."/>
            <person name="Yorke J.A."/>
            <person name="Yoshida K."/>
            <person name="Zdobnov E."/>
            <person name="Zhang P."/>
            <person name="Zhang Y."/>
            <person name="Zimin A.V."/>
            <person name="Baldwin J."/>
            <person name="Abdouelleil A."/>
            <person name="Abdulkadir J."/>
            <person name="Abebe A."/>
            <person name="Abera B."/>
            <person name="Abreu J."/>
            <person name="Acer S.C."/>
            <person name="Aftuck L."/>
            <person name="Alexander A."/>
            <person name="An P."/>
            <person name="Anderson E."/>
            <person name="Anderson S."/>
            <person name="Arachi H."/>
            <person name="Azer M."/>
            <person name="Bachantsang P."/>
            <person name="Barry A."/>
            <person name="Bayul T."/>
            <person name="Berlin A."/>
            <person name="Bessette D."/>
            <person name="Bloom T."/>
            <person name="Blye J."/>
            <person name="Boguslavskiy L."/>
            <person name="Bonnet C."/>
            <person name="Boukhgalter B."/>
            <person name="Bourzgui I."/>
            <person name="Brown A."/>
            <person name="Cahill P."/>
            <person name="Channer S."/>
            <person name="Cheshatsang Y."/>
            <person name="Chuda L."/>
            <person name="Citroen M."/>
            <person name="Collymore A."/>
            <person name="Cooke P."/>
            <person name="Costello M."/>
            <person name="D'Aco K."/>
            <person name="Daza R."/>
            <person name="De Haan G."/>
            <person name="DeGray S."/>
            <person name="DeMaso C."/>
            <person name="Dhargay N."/>
            <person name="Dooley K."/>
            <person name="Dooley E."/>
            <person name="Doricent M."/>
            <person name="Dorje P."/>
            <person name="Dorjee K."/>
            <person name="Dupes A."/>
            <person name="Elong R."/>
            <person name="Falk J."/>
            <person name="Farina A."/>
            <person name="Faro S."/>
            <person name="Ferguson D."/>
            <person name="Fisher S."/>
            <person name="Foley C.D."/>
            <person name="Franke A."/>
            <person name="Friedrich D."/>
            <person name="Gadbois L."/>
            <person name="Gearin G."/>
            <person name="Gearin C.R."/>
            <person name="Giannoukos G."/>
            <person name="Goode T."/>
            <person name="Graham J."/>
            <person name="Grandbois E."/>
            <person name="Grewal S."/>
            <person name="Gyaltsen K."/>
            <person name="Hafez N."/>
            <person name="Hagos B."/>
            <person name="Hall J."/>
            <person name="Henson C."/>
            <person name="Hollinger A."/>
            <person name="Honan T."/>
            <person name="Huard M.D."/>
            <person name="Hughes L."/>
            <person name="Hurhula B."/>
            <person name="Husby M.E."/>
            <person name="Kamat A."/>
            <person name="Kanga B."/>
            <person name="Kashin S."/>
            <person name="Khazanovich D."/>
            <person name="Kisner P."/>
            <person name="Lance K."/>
            <person name="Lara M."/>
            <person name="Lee W."/>
            <person name="Lennon N."/>
            <person name="Letendre F."/>
            <person name="LeVine R."/>
            <person name="Lipovsky A."/>
            <person name="Liu X."/>
            <person name="Liu J."/>
            <person name="Liu S."/>
            <person name="Lokyitsang T."/>
            <person name="Lokyitsang Y."/>
            <person name="Lubonja R."/>
            <person name="Lui A."/>
            <person name="MacDonald P."/>
            <person name="Magnisalis V."/>
            <person name="Maru K."/>
            <person name="Matthews C."/>
            <person name="McCusker W."/>
            <person name="McDonough S."/>
            <person name="Mehta T."/>
            <person name="Meldrim J."/>
            <person name="Meneus L."/>
            <person name="Mihai O."/>
            <person name="Mihalev A."/>
            <person name="Mihova T."/>
            <person name="Mittelman R."/>
            <person name="Mlenga V."/>
            <person name="Montmayeur A."/>
            <person name="Mulrain L."/>
            <person name="Navidi A."/>
            <person name="Naylor J."/>
            <person name="Negash T."/>
            <person name="Nguyen T."/>
            <person name="Nguyen N."/>
            <person name="Nicol R."/>
            <person name="Norbu C."/>
            <person name="Norbu N."/>
            <person name="Novod N."/>
            <person name="O'Neill B."/>
            <person name="Osman S."/>
            <person name="Markiewicz E."/>
            <person name="Oyono O.L."/>
            <person name="Patti C."/>
            <person name="Phunkhang P."/>
            <person name="Pierre F."/>
            <person name="Priest M."/>
            <person name="Raghuraman S."/>
            <person name="Rege F."/>
            <person name="Reyes R."/>
            <person name="Rise C."/>
            <person name="Rogov P."/>
            <person name="Ross K."/>
            <person name="Ryan E."/>
            <person name="Settipalli S."/>
            <person name="Shea T."/>
            <person name="Sherpa N."/>
            <person name="Shi L."/>
            <person name="Shih D."/>
            <person name="Sparrow T."/>
            <person name="Spaulding J."/>
            <person name="Stalker J."/>
            <person name="Stange-Thomann N."/>
            <person name="Stavropoulos S."/>
            <person name="Stone C."/>
            <person name="Strader C."/>
            <person name="Tesfaye S."/>
            <person name="Thomson T."/>
            <person name="Thoulutsang Y."/>
            <person name="Thoulutsang D."/>
            <person name="Topham K."/>
            <person name="Topping I."/>
            <person name="Tsamla T."/>
            <person name="Vassiliev H."/>
            <person name="Vo A."/>
            <person name="Wangchuk T."/>
            <person name="Wangdi T."/>
            <person name="Weiand M."/>
            <person name="Wilkinson J."/>
            <person name="Wilson A."/>
            <person name="Yadav S."/>
            <person name="Young G."/>
            <person name="Yu Q."/>
            <person name="Zembek L."/>
            <person name="Zhong D."/>
            <person name="Zimmer A."/>
            <person name="Zwirko Z."/>
            <person name="Jaffe D.B."/>
            <person name="Alvarez P."/>
            <person name="Brockman W."/>
            <person name="Butler J."/>
            <person name="Chin C."/>
            <person name="Gnerre S."/>
            <person name="Grabherr M."/>
            <person name="Kleber M."/>
            <person name="Mauceli E."/>
            <person name="MacCallum I."/>
        </authorList>
    </citation>
    <scope>NUCLEOTIDE SEQUENCE [LARGE SCALE GENOMIC DNA]</scope>
    <source>
        <strain evidence="16">white501</strain>
    </source>
</reference>
<dbReference type="GO" id="GO:0007528">
    <property type="term" value="P:neuromuscular junction development"/>
    <property type="evidence" value="ECO:0007669"/>
    <property type="project" value="EnsemblMetazoa"/>
</dbReference>
<organism evidence="15 16">
    <name type="scientific">Drosophila simulans</name>
    <name type="common">Fruit fly</name>
    <dbReference type="NCBI Taxonomy" id="7240"/>
    <lineage>
        <taxon>Eukaryota</taxon>
        <taxon>Metazoa</taxon>
        <taxon>Ecdysozoa</taxon>
        <taxon>Arthropoda</taxon>
        <taxon>Hexapoda</taxon>
        <taxon>Insecta</taxon>
        <taxon>Pterygota</taxon>
        <taxon>Neoptera</taxon>
        <taxon>Endopterygota</taxon>
        <taxon>Diptera</taxon>
        <taxon>Brachycera</taxon>
        <taxon>Muscomorpha</taxon>
        <taxon>Ephydroidea</taxon>
        <taxon>Drosophilidae</taxon>
        <taxon>Drosophila</taxon>
        <taxon>Sophophora</taxon>
    </lineage>
</organism>
<evidence type="ECO:0000256" key="7">
    <source>
        <dbReference type="ARBA" id="ARBA00022968"/>
    </source>
</evidence>
<dbReference type="InterPro" id="IPR003859">
    <property type="entry name" value="Galactosyl_T"/>
</dbReference>
<dbReference type="CDD" id="cd00899">
    <property type="entry name" value="b4GalT"/>
    <property type="match status" value="1"/>
</dbReference>
<evidence type="ECO:0000256" key="11">
    <source>
        <dbReference type="RuleBase" id="RU368121"/>
    </source>
</evidence>
<dbReference type="AlphaFoldDB" id="B4QFF1"/>
<dbReference type="GO" id="GO:0033842">
    <property type="term" value="F:N-acetyl-beta-glucosaminyl-derivative 4-beta-N-acetylgalactosaminyltransferase activity"/>
    <property type="evidence" value="ECO:0007669"/>
    <property type="project" value="EnsemblMetazoa"/>
</dbReference>
<protein>
    <submittedName>
        <fullName evidence="15">GD11035</fullName>
    </submittedName>
</protein>
<evidence type="ECO:0000259" key="13">
    <source>
        <dbReference type="Pfam" id="PF02709"/>
    </source>
</evidence>
<dbReference type="GO" id="GO:0005975">
    <property type="term" value="P:carbohydrate metabolic process"/>
    <property type="evidence" value="ECO:0007669"/>
    <property type="project" value="InterPro"/>
</dbReference>
<dbReference type="OMA" id="QNGMSKI"/>
<keyword evidence="10 11" id="KW-0325">Glycoprotein</keyword>
<dbReference type="UniPathway" id="UPA00378"/>
<dbReference type="Pfam" id="PF13733">
    <property type="entry name" value="Glyco_transf_7N"/>
    <property type="match status" value="1"/>
</dbReference>
<dbReference type="SUPFAM" id="SSF53448">
    <property type="entry name" value="Nucleotide-diphospho-sugar transferases"/>
    <property type="match status" value="1"/>
</dbReference>
<evidence type="ECO:0000256" key="10">
    <source>
        <dbReference type="ARBA" id="ARBA00023180"/>
    </source>
</evidence>
<dbReference type="Pfam" id="PF02709">
    <property type="entry name" value="Glyco_transf_7C"/>
    <property type="match status" value="1"/>
</dbReference>
<keyword evidence="16" id="KW-1185">Reference proteome</keyword>
<keyword evidence="8" id="KW-1133">Transmembrane helix</keyword>
<dbReference type="FunFam" id="3.90.550.10:FF:000213">
    <property type="entry name" value="Blast:Beta-1,4-N-acetylgalactosaminyltransferase bre-4"/>
    <property type="match status" value="1"/>
</dbReference>
<evidence type="ECO:0000256" key="4">
    <source>
        <dbReference type="ARBA" id="ARBA00022676"/>
    </source>
</evidence>
<dbReference type="PANTHER" id="PTHR19300:SF57">
    <property type="entry name" value="BETA-1,4-N-ACETYLGALACTOSAMINYLTRANSFERASE"/>
    <property type="match status" value="1"/>
</dbReference>
<accession>B4QFF1</accession>
<evidence type="ECO:0000256" key="12">
    <source>
        <dbReference type="SAM" id="MobiDB-lite"/>
    </source>
</evidence>
<name>B4QFF1_DROSI</name>
<feature type="domain" description="Galactosyltransferase N-terminal" evidence="14">
    <location>
        <begin position="135"/>
        <end position="268"/>
    </location>
</feature>
<keyword evidence="6" id="KW-0812">Transmembrane</keyword>
<evidence type="ECO:0000256" key="2">
    <source>
        <dbReference type="ARBA" id="ARBA00004922"/>
    </source>
</evidence>
<comment type="subcellular location">
    <subcellularLocation>
        <location evidence="1">Membrane</location>
        <topology evidence="1">Single-pass type II membrane protein</topology>
    </subcellularLocation>
</comment>
<evidence type="ECO:0000256" key="3">
    <source>
        <dbReference type="ARBA" id="ARBA00005735"/>
    </source>
</evidence>
<proteinExistence type="inferred from homology"/>
<dbReference type="GO" id="GO:0000139">
    <property type="term" value="C:Golgi membrane"/>
    <property type="evidence" value="ECO:0007669"/>
    <property type="project" value="EnsemblMetazoa"/>
</dbReference>
<evidence type="ECO:0000256" key="5">
    <source>
        <dbReference type="ARBA" id="ARBA00022679"/>
    </source>
</evidence>
<keyword evidence="7 11" id="KW-0735">Signal-anchor</keyword>
<dbReference type="PRINTS" id="PR02050">
    <property type="entry name" value="B14GALTRFASE"/>
</dbReference>
<dbReference type="InterPro" id="IPR027995">
    <property type="entry name" value="Galactosyl_T_N"/>
</dbReference>
<dbReference type="InterPro" id="IPR029044">
    <property type="entry name" value="Nucleotide-diphossugar_trans"/>
</dbReference>
<dbReference type="InterPro" id="IPR027791">
    <property type="entry name" value="Galactosyl_T_C"/>
</dbReference>
<dbReference type="GO" id="GO:0140269">
    <property type="term" value="P:arthro-series glucosylceramide biosynthetic process"/>
    <property type="evidence" value="ECO:0007669"/>
    <property type="project" value="EnsemblMetazoa"/>
</dbReference>
<evidence type="ECO:0000259" key="14">
    <source>
        <dbReference type="Pfam" id="PF13733"/>
    </source>
</evidence>
<evidence type="ECO:0000256" key="6">
    <source>
        <dbReference type="ARBA" id="ARBA00022692"/>
    </source>
</evidence>
<comment type="similarity">
    <text evidence="3 11">Belongs to the glycosyltransferase 7 family.</text>
</comment>
<evidence type="ECO:0000256" key="8">
    <source>
        <dbReference type="ARBA" id="ARBA00022989"/>
    </source>
</evidence>
<evidence type="ECO:0000256" key="1">
    <source>
        <dbReference type="ARBA" id="ARBA00004606"/>
    </source>
</evidence>
<keyword evidence="5 11" id="KW-0808">Transferase</keyword>
<dbReference type="EMBL" id="CM000362">
    <property type="protein sequence ID" value="EDX07061.1"/>
    <property type="molecule type" value="Genomic_DNA"/>
</dbReference>